<dbReference type="InterPro" id="IPR036942">
    <property type="entry name" value="Beta-barrel_TonB_sf"/>
</dbReference>
<evidence type="ECO:0000256" key="2">
    <source>
        <dbReference type="ARBA" id="ARBA00023136"/>
    </source>
</evidence>
<evidence type="ECO:0000256" key="1">
    <source>
        <dbReference type="ARBA" id="ARBA00004442"/>
    </source>
</evidence>
<feature type="signal peptide" evidence="4">
    <location>
        <begin position="1"/>
        <end position="31"/>
    </location>
</feature>
<keyword evidence="3" id="KW-0998">Cell outer membrane</keyword>
<evidence type="ECO:0000313" key="6">
    <source>
        <dbReference type="Proteomes" id="UP001597357"/>
    </source>
</evidence>
<name>A0ABW5SBG6_9FLAO</name>
<dbReference type="SUPFAM" id="SSF56935">
    <property type="entry name" value="Porins"/>
    <property type="match status" value="1"/>
</dbReference>
<dbReference type="Gene3D" id="2.40.170.20">
    <property type="entry name" value="TonB-dependent receptor, beta-barrel domain"/>
    <property type="match status" value="1"/>
</dbReference>
<gene>
    <name evidence="5" type="ORF">ACFSQ0_01625</name>
</gene>
<accession>A0ABW5SBG6</accession>
<keyword evidence="4" id="KW-0732">Signal</keyword>
<evidence type="ECO:0000256" key="3">
    <source>
        <dbReference type="ARBA" id="ARBA00023237"/>
    </source>
</evidence>
<comment type="subcellular location">
    <subcellularLocation>
        <location evidence="1">Cell outer membrane</location>
    </subcellularLocation>
</comment>
<organism evidence="5 6">
    <name type="scientific">Mesonia sediminis</name>
    <dbReference type="NCBI Taxonomy" id="1703946"/>
    <lineage>
        <taxon>Bacteria</taxon>
        <taxon>Pseudomonadati</taxon>
        <taxon>Bacteroidota</taxon>
        <taxon>Flavobacteriia</taxon>
        <taxon>Flavobacteriales</taxon>
        <taxon>Flavobacteriaceae</taxon>
        <taxon>Mesonia</taxon>
    </lineage>
</organism>
<keyword evidence="5" id="KW-0675">Receptor</keyword>
<sequence length="591" mass="67054">MLYNHKFNTSMRFKLGISIGLFLVSTALSFAQEDKEEQGDIDTERLIIVKPYSPTVSDAFKIKQNPVINDSTERQKKKVNYTINSFPVASTFTPAKGRAARVQQQALPTSFDNYASLGVGNYFNVDAAFFGRIPLSRYQDLNLSFTHQSTQGGIDGVDLDDEFYDTQLKLGYEQETRSFTWGTQINALHQSFNWYGLPQEFSIPEPLLDGIETGHAYLGGGLDAYLNTGEGVFQGIDLSYMRFADNWGAGENRLVLTPKFELPLTQMPVDLELKFDYVNGNFDEQPNNVSFMPKYAYLNSSISPRIVLSDQDYSVQLGAELVYSMDVENEKNNFYIYPKVSGSYRLAGDYFTVYGGAQGGLKQNSYYGFTQNNPFVAPALVVAPTDKQYDVFVGGKGKFTEALSYNVKASYQNEVNKALFKHSTDNQNVTSREGYEYFNSFGVVYDEVNTLQLFAELQLDINDQFNLKLNGSFYSYGEDREPEAWNLPQFESQLMLNYAIDQKWLISASMLAMGERKDSLFIINSTPESSAQTQTLDAFIDANLRVDYQFTEQWGFFLRGNNLLGDNYERWYAYPTQGLQIMAGATYQFDW</sequence>
<keyword evidence="2" id="KW-0472">Membrane</keyword>
<keyword evidence="6" id="KW-1185">Reference proteome</keyword>
<protein>
    <submittedName>
        <fullName evidence="5">TonB-dependent receptor</fullName>
    </submittedName>
</protein>
<evidence type="ECO:0000313" key="5">
    <source>
        <dbReference type="EMBL" id="MFD2696679.1"/>
    </source>
</evidence>
<dbReference type="Proteomes" id="UP001597357">
    <property type="component" value="Unassembled WGS sequence"/>
</dbReference>
<evidence type="ECO:0000256" key="4">
    <source>
        <dbReference type="SAM" id="SignalP"/>
    </source>
</evidence>
<comment type="caution">
    <text evidence="5">The sequence shown here is derived from an EMBL/GenBank/DDBJ whole genome shotgun (WGS) entry which is preliminary data.</text>
</comment>
<dbReference type="EMBL" id="JBHULZ010000008">
    <property type="protein sequence ID" value="MFD2696679.1"/>
    <property type="molecule type" value="Genomic_DNA"/>
</dbReference>
<proteinExistence type="predicted"/>
<feature type="chain" id="PRO_5045890957" evidence="4">
    <location>
        <begin position="32"/>
        <end position="591"/>
    </location>
</feature>
<reference evidence="6" key="1">
    <citation type="journal article" date="2019" name="Int. J. Syst. Evol. Microbiol.">
        <title>The Global Catalogue of Microorganisms (GCM) 10K type strain sequencing project: providing services to taxonomists for standard genome sequencing and annotation.</title>
        <authorList>
            <consortium name="The Broad Institute Genomics Platform"/>
            <consortium name="The Broad Institute Genome Sequencing Center for Infectious Disease"/>
            <person name="Wu L."/>
            <person name="Ma J."/>
        </authorList>
    </citation>
    <scope>NUCLEOTIDE SEQUENCE [LARGE SCALE GENOMIC DNA]</scope>
    <source>
        <strain evidence="6">KCTC 42255</strain>
    </source>
</reference>